<evidence type="ECO:0000259" key="1">
    <source>
        <dbReference type="PROSITE" id="PS51747"/>
    </source>
</evidence>
<dbReference type="PROSITE" id="PS51747">
    <property type="entry name" value="CYT_DCMP_DEAMINASES_2"/>
    <property type="match status" value="1"/>
</dbReference>
<accession>A0ABN2DIW7</accession>
<dbReference type="Pfam" id="PF00383">
    <property type="entry name" value="dCMP_cyt_deam_1"/>
    <property type="match status" value="1"/>
</dbReference>
<protein>
    <recommendedName>
        <fullName evidence="1">CMP/dCMP-type deaminase domain-containing protein</fullName>
    </recommendedName>
</protein>
<reference evidence="2 3" key="1">
    <citation type="journal article" date="2019" name="Int. J. Syst. Evol. Microbiol.">
        <title>The Global Catalogue of Microorganisms (GCM) 10K type strain sequencing project: providing services to taxonomists for standard genome sequencing and annotation.</title>
        <authorList>
            <consortium name="The Broad Institute Genomics Platform"/>
            <consortium name="The Broad Institute Genome Sequencing Center for Infectious Disease"/>
            <person name="Wu L."/>
            <person name="Ma J."/>
        </authorList>
    </citation>
    <scope>NUCLEOTIDE SEQUENCE [LARGE SCALE GENOMIC DNA]</scope>
    <source>
        <strain evidence="2 3">JCM 14969</strain>
    </source>
</reference>
<dbReference type="InterPro" id="IPR002125">
    <property type="entry name" value="CMP_dCMP_dom"/>
</dbReference>
<dbReference type="Proteomes" id="UP001500393">
    <property type="component" value="Unassembled WGS sequence"/>
</dbReference>
<name>A0ABN2DIW7_9ACTN</name>
<sequence>MTDHDDRYWLEQAIDLSRSCPPSQTAFAVGAIILDDAGQIISTGYSRETDPKDHAEEVALSKLSPDDSRLPTATIYTTLEPCSKRASRPRTCTQLILAAGIPRVVLAWREPSLFVDCEGVELLTSAGLEVIEYPDLAPAVRELNAHLFT</sequence>
<keyword evidence="3" id="KW-1185">Reference proteome</keyword>
<dbReference type="InterPro" id="IPR016193">
    <property type="entry name" value="Cytidine_deaminase-like"/>
</dbReference>
<evidence type="ECO:0000313" key="2">
    <source>
        <dbReference type="EMBL" id="GAA1576801.1"/>
    </source>
</evidence>
<dbReference type="Gene3D" id="3.40.140.10">
    <property type="entry name" value="Cytidine Deaminase, domain 2"/>
    <property type="match status" value="1"/>
</dbReference>
<gene>
    <name evidence="2" type="ORF">GCM10009789_32920</name>
</gene>
<proteinExistence type="predicted"/>
<dbReference type="RefSeq" id="WP_344214632.1">
    <property type="nucleotide sequence ID" value="NZ_BAAAOS010000019.1"/>
</dbReference>
<feature type="domain" description="CMP/dCMP-type deaminase" evidence="1">
    <location>
        <begin position="4"/>
        <end position="130"/>
    </location>
</feature>
<dbReference type="EMBL" id="BAAAOS010000019">
    <property type="protein sequence ID" value="GAA1576801.1"/>
    <property type="molecule type" value="Genomic_DNA"/>
</dbReference>
<dbReference type="PANTHER" id="PTHR11079:SF162">
    <property type="entry name" value="RIBOFLAVIN BIOSYNTHESIS PROTEIN PYRD, CHLOROPLASTIC"/>
    <property type="match status" value="1"/>
</dbReference>
<dbReference type="SUPFAM" id="SSF53927">
    <property type="entry name" value="Cytidine deaminase-like"/>
    <property type="match status" value="1"/>
</dbReference>
<evidence type="ECO:0000313" key="3">
    <source>
        <dbReference type="Proteomes" id="UP001500393"/>
    </source>
</evidence>
<organism evidence="2 3">
    <name type="scientific">Kribbella sancticallisti</name>
    <dbReference type="NCBI Taxonomy" id="460087"/>
    <lineage>
        <taxon>Bacteria</taxon>
        <taxon>Bacillati</taxon>
        <taxon>Actinomycetota</taxon>
        <taxon>Actinomycetes</taxon>
        <taxon>Propionibacteriales</taxon>
        <taxon>Kribbellaceae</taxon>
        <taxon>Kribbella</taxon>
    </lineage>
</organism>
<dbReference type="CDD" id="cd01284">
    <property type="entry name" value="Riboflavin_deaminase-reductase"/>
    <property type="match status" value="1"/>
</dbReference>
<dbReference type="PANTHER" id="PTHR11079">
    <property type="entry name" value="CYTOSINE DEAMINASE FAMILY MEMBER"/>
    <property type="match status" value="1"/>
</dbReference>
<comment type="caution">
    <text evidence="2">The sequence shown here is derived from an EMBL/GenBank/DDBJ whole genome shotgun (WGS) entry which is preliminary data.</text>
</comment>